<dbReference type="KEGG" id="woc:BA177_01165"/>
<dbReference type="EMBL" id="CP016268">
    <property type="protein sequence ID" value="ANO52896.1"/>
    <property type="molecule type" value="Genomic_DNA"/>
</dbReference>
<name>A0A193LKD0_9GAMM</name>
<keyword evidence="2" id="KW-1185">Reference proteome</keyword>
<dbReference type="STRING" id="1548547.BA177_01165"/>
<accession>A0A193LKD0</accession>
<dbReference type="InterPro" id="IPR036709">
    <property type="entry name" value="Autotransporte_beta_dom_sf"/>
</dbReference>
<dbReference type="InterPro" id="IPR007939">
    <property type="entry name" value="Cu-R_B_prcur"/>
</dbReference>
<dbReference type="Pfam" id="PF05275">
    <property type="entry name" value="CopB"/>
    <property type="match status" value="1"/>
</dbReference>
<reference evidence="1 2" key="1">
    <citation type="submission" date="2016-06" db="EMBL/GenBank/DDBJ databases">
        <title>Complete genome sequence of a deep-branching marine Gamma Proteobacterium Woeseia oceani type strain XK5.</title>
        <authorList>
            <person name="Mu D."/>
            <person name="Du Z."/>
        </authorList>
    </citation>
    <scope>NUCLEOTIDE SEQUENCE [LARGE SCALE GENOMIC DNA]</scope>
    <source>
        <strain evidence="1 2">XK5</strain>
    </source>
</reference>
<dbReference type="Proteomes" id="UP000092695">
    <property type="component" value="Chromosome"/>
</dbReference>
<dbReference type="GO" id="GO:0009279">
    <property type="term" value="C:cell outer membrane"/>
    <property type="evidence" value="ECO:0007669"/>
    <property type="project" value="InterPro"/>
</dbReference>
<dbReference type="GO" id="GO:0006878">
    <property type="term" value="P:intracellular copper ion homeostasis"/>
    <property type="evidence" value="ECO:0007669"/>
    <property type="project" value="InterPro"/>
</dbReference>
<evidence type="ECO:0000313" key="2">
    <source>
        <dbReference type="Proteomes" id="UP000092695"/>
    </source>
</evidence>
<dbReference type="AlphaFoldDB" id="A0A193LKD0"/>
<protein>
    <recommendedName>
        <fullName evidence="3">Copper resistance protein CopB</fullName>
    </recommendedName>
</protein>
<dbReference type="SUPFAM" id="SSF103515">
    <property type="entry name" value="Autotransporter"/>
    <property type="match status" value="1"/>
</dbReference>
<gene>
    <name evidence="1" type="ORF">BA177_01165</name>
</gene>
<organism evidence="1 2">
    <name type="scientific">Woeseia oceani</name>
    <dbReference type="NCBI Taxonomy" id="1548547"/>
    <lineage>
        <taxon>Bacteria</taxon>
        <taxon>Pseudomonadati</taxon>
        <taxon>Pseudomonadota</taxon>
        <taxon>Gammaproteobacteria</taxon>
        <taxon>Woeseiales</taxon>
        <taxon>Woeseiaceae</taxon>
        <taxon>Woeseia</taxon>
    </lineage>
</organism>
<evidence type="ECO:0008006" key="3">
    <source>
        <dbReference type="Google" id="ProtNLM"/>
    </source>
</evidence>
<evidence type="ECO:0000313" key="1">
    <source>
        <dbReference type="EMBL" id="ANO52896.1"/>
    </source>
</evidence>
<dbReference type="GO" id="GO:0005507">
    <property type="term" value="F:copper ion binding"/>
    <property type="evidence" value="ECO:0007669"/>
    <property type="project" value="InterPro"/>
</dbReference>
<proteinExistence type="predicted"/>
<sequence>MHKPGPYWMVLGDRAETGFADGHDSYTWDIQGWYGYDWNRLRWKTEGEGVQGESPEDAELQLLFSRMFAPYWEWQVGVRHDFEPGPTRNHFVTGIQGDAPYEFEIDAALFISEDGDASARLEAEYDLLLTQRLILQPRLEINAAFSEVPAFGIGRGINNSELGLRLRYELRREIAPYIGVSWEQQYGDTADLLKQEGEDTSETSVVVGVRFWF</sequence>